<dbReference type="EMBL" id="HBHP01015643">
    <property type="protein sequence ID" value="CAD9763539.1"/>
    <property type="molecule type" value="Transcribed_RNA"/>
</dbReference>
<sequence length="100" mass="10743">MVTCGICLEKKPSLVVLSTEETEDCWISKHGGRFCASCVMMYAEKKINLPITPKAKKGAATTVGNMDSSKEIFEGPTKKPTKCGPISPTAPSTKSLLHVQ</sequence>
<name>A0A7S2TPK8_9EUKA</name>
<proteinExistence type="predicted"/>
<reference evidence="2" key="1">
    <citation type="submission" date="2021-01" db="EMBL/GenBank/DDBJ databases">
        <authorList>
            <person name="Corre E."/>
            <person name="Pelletier E."/>
            <person name="Niang G."/>
            <person name="Scheremetjew M."/>
            <person name="Finn R."/>
            <person name="Kale V."/>
            <person name="Holt S."/>
            <person name="Cochrane G."/>
            <person name="Meng A."/>
            <person name="Brown T."/>
            <person name="Cohen L."/>
        </authorList>
    </citation>
    <scope>NUCLEOTIDE SEQUENCE</scope>
    <source>
        <strain evidence="2">CCMP622</strain>
    </source>
</reference>
<feature type="compositionally biased region" description="Polar residues" evidence="1">
    <location>
        <begin position="89"/>
        <end position="100"/>
    </location>
</feature>
<dbReference type="AlphaFoldDB" id="A0A7S2TPK8"/>
<evidence type="ECO:0000256" key="1">
    <source>
        <dbReference type="SAM" id="MobiDB-lite"/>
    </source>
</evidence>
<gene>
    <name evidence="2" type="ORF">LSP00402_LOCUS9701</name>
</gene>
<feature type="region of interest" description="Disordered" evidence="1">
    <location>
        <begin position="58"/>
        <end position="100"/>
    </location>
</feature>
<evidence type="ECO:0000313" key="2">
    <source>
        <dbReference type="EMBL" id="CAD9763539.1"/>
    </source>
</evidence>
<feature type="compositionally biased region" description="Basic and acidic residues" evidence="1">
    <location>
        <begin position="68"/>
        <end position="77"/>
    </location>
</feature>
<organism evidence="2">
    <name type="scientific">Lotharella oceanica</name>
    <dbReference type="NCBI Taxonomy" id="641309"/>
    <lineage>
        <taxon>Eukaryota</taxon>
        <taxon>Sar</taxon>
        <taxon>Rhizaria</taxon>
        <taxon>Cercozoa</taxon>
        <taxon>Chlorarachniophyceae</taxon>
        <taxon>Lotharella</taxon>
    </lineage>
</organism>
<accession>A0A7S2TPK8</accession>
<protein>
    <submittedName>
        <fullName evidence="2">Uncharacterized protein</fullName>
    </submittedName>
</protein>